<dbReference type="Gene3D" id="3.30.450.40">
    <property type="match status" value="1"/>
</dbReference>
<dbReference type="InterPro" id="IPR001867">
    <property type="entry name" value="OmpR/PhoB-type_DNA-bd"/>
</dbReference>
<dbReference type="EMBL" id="BAABHK010000012">
    <property type="protein sequence ID" value="GAA4633868.1"/>
    <property type="molecule type" value="Genomic_DNA"/>
</dbReference>
<keyword evidence="3" id="KW-0804">Transcription</keyword>
<protein>
    <submittedName>
        <fullName evidence="5">GAF domain-containing protein</fullName>
    </submittedName>
</protein>
<keyword evidence="1" id="KW-0805">Transcription regulation</keyword>
<dbReference type="SUPFAM" id="SSF46894">
    <property type="entry name" value="C-terminal effector domain of the bipartite response regulators"/>
    <property type="match status" value="1"/>
</dbReference>
<comment type="caution">
    <text evidence="5">The sequence shown here is derived from an EMBL/GenBank/DDBJ whole genome shotgun (WGS) entry which is preliminary data.</text>
</comment>
<keyword evidence="6" id="KW-1185">Reference proteome</keyword>
<reference evidence="6" key="1">
    <citation type="journal article" date="2019" name="Int. J. Syst. Evol. Microbiol.">
        <title>The Global Catalogue of Microorganisms (GCM) 10K type strain sequencing project: providing services to taxonomists for standard genome sequencing and annotation.</title>
        <authorList>
            <consortium name="The Broad Institute Genomics Platform"/>
            <consortium name="The Broad Institute Genome Sequencing Center for Infectious Disease"/>
            <person name="Wu L."/>
            <person name="Ma J."/>
        </authorList>
    </citation>
    <scope>NUCLEOTIDE SEQUENCE [LARGE SCALE GENOMIC DNA]</scope>
    <source>
        <strain evidence="6">JCM 17939</strain>
    </source>
</reference>
<name>A0ABP8UMS4_9ACTN</name>
<evidence type="ECO:0000259" key="4">
    <source>
        <dbReference type="SMART" id="SM00862"/>
    </source>
</evidence>
<dbReference type="SMART" id="SM00862">
    <property type="entry name" value="Trans_reg_C"/>
    <property type="match status" value="1"/>
</dbReference>
<evidence type="ECO:0000256" key="3">
    <source>
        <dbReference type="ARBA" id="ARBA00023163"/>
    </source>
</evidence>
<organism evidence="5 6">
    <name type="scientific">Actinoallomurus vinaceus</name>
    <dbReference type="NCBI Taxonomy" id="1080074"/>
    <lineage>
        <taxon>Bacteria</taxon>
        <taxon>Bacillati</taxon>
        <taxon>Actinomycetota</taxon>
        <taxon>Actinomycetes</taxon>
        <taxon>Streptosporangiales</taxon>
        <taxon>Thermomonosporaceae</taxon>
        <taxon>Actinoallomurus</taxon>
    </lineage>
</organism>
<dbReference type="InterPro" id="IPR016032">
    <property type="entry name" value="Sig_transdc_resp-reg_C-effctor"/>
</dbReference>
<evidence type="ECO:0000256" key="1">
    <source>
        <dbReference type="ARBA" id="ARBA00023015"/>
    </source>
</evidence>
<dbReference type="InterPro" id="IPR029016">
    <property type="entry name" value="GAF-like_dom_sf"/>
</dbReference>
<feature type="domain" description="OmpR/PhoB-type" evidence="4">
    <location>
        <begin position="235"/>
        <end position="300"/>
    </location>
</feature>
<dbReference type="InterPro" id="IPR036388">
    <property type="entry name" value="WH-like_DNA-bd_sf"/>
</dbReference>
<dbReference type="SUPFAM" id="SSF55781">
    <property type="entry name" value="GAF domain-like"/>
    <property type="match status" value="1"/>
</dbReference>
<sequence>MAGEGVLRTRRTRLEREWSRLVAGRESQVPVPGPALRAEIAASWDRSRVVVDPHRDSAPGGEDVGERWRSSPLAGPVGEMAAELRSIAEEAGFIAAVTDASGTILWTSGGRTMRHRAERVNFAPGGRWDENTMGTSAPALALRDRRPATVFSAEHLVEALHGWVCYATPLRGPDGRLLGVLDLSSTWDRSHPMVMPAVRTLAADIERRLPAMPPGGATAGVVLECLGRGRARRDAVPLPLRPRQMEVLALLALDPDGFSPERLREALYGDRPVTMTSLKVQVSHLRSALGGALTQRHYMLTEPIACDATAVLDALARGDTATAVRRYTGPLLPGSEAPGIVRWREYLEVAVRKAVLASPVPEHALRLGERYPFDLEVHEHAHRLLAPSDGRRGILAARIENVLRED</sequence>
<evidence type="ECO:0000256" key="2">
    <source>
        <dbReference type="ARBA" id="ARBA00023125"/>
    </source>
</evidence>
<evidence type="ECO:0000313" key="6">
    <source>
        <dbReference type="Proteomes" id="UP001501442"/>
    </source>
</evidence>
<dbReference type="Gene3D" id="1.10.10.10">
    <property type="entry name" value="Winged helix-like DNA-binding domain superfamily/Winged helix DNA-binding domain"/>
    <property type="match status" value="1"/>
</dbReference>
<keyword evidence="2" id="KW-0238">DNA-binding</keyword>
<evidence type="ECO:0000313" key="5">
    <source>
        <dbReference type="EMBL" id="GAA4633868.1"/>
    </source>
</evidence>
<dbReference type="Proteomes" id="UP001501442">
    <property type="component" value="Unassembled WGS sequence"/>
</dbReference>
<proteinExistence type="predicted"/>
<gene>
    <name evidence="5" type="ORF">GCM10023196_073170</name>
</gene>
<accession>A0ABP8UMS4</accession>